<evidence type="ECO:0000313" key="3">
    <source>
        <dbReference type="Proteomes" id="UP001383192"/>
    </source>
</evidence>
<feature type="compositionally biased region" description="Basic and acidic residues" evidence="1">
    <location>
        <begin position="227"/>
        <end position="243"/>
    </location>
</feature>
<dbReference type="Proteomes" id="UP001383192">
    <property type="component" value="Unassembled WGS sequence"/>
</dbReference>
<comment type="caution">
    <text evidence="2">The sequence shown here is derived from an EMBL/GenBank/DDBJ whole genome shotgun (WGS) entry which is preliminary data.</text>
</comment>
<sequence length="740" mass="78977">MVRVVYVKTALCLKGGWWPTLDAHLRYAFFETSFPSWTHAVFSRASTKKASTGRSGVRDKGAAGDGVPLPDVDLVLPGGSSVGAASDVRGVRRRKVDPCVMVADLASESDSSVLSDYPEMSPEASPAAVVGVVQAASGVRSSVWDKDKDKDKKKKKKESRVAANGGVPGVGLVAARGLNVERDGSSCLVEQTAVVGQERGSSPVKGGVRDLTGVSDRTRSTGSVGARKSDARLRERTSRRSRVDQPVGLVSSLDAIDVDGVESSTGVESDLSYCPAAKRKRVRRENALSVLPVDDVEKKTVSVQVGGLILRPLTDSEDDLPSPSTVFSSGSTMGSIPGSDGGAFGSDDADSEPLHPRSSEVTVTSGSAPVVGVDERVVDGSVVSDGVPSVRLDEREKGVFLSGAVLSDAESDMDVDDGDLVENESAVGSPLLDEERIHPDLRGVYSELGWADRLQRSKFIGYSTSDTSFDDFAPVSYGGLLDGLPSRVRSKLVRSMLFVEYRAVKNPVRLPLSSFVRSWECLRVPHAEGTQNAVFVLTGVSLRSYVSQGREVGQSYVKQLHVRPLENDWDLLQCNVGTFFNDSQLHAPGRRSALIFQTKRQGWSPRQFDKDADKLASTPYSGPSKGPIGSGAALTVDAGAAAASVSAVNVLENGAPPYRLFDDGVPLYDGRTRPGTRGFRFLPADWDCYTRLPLYPHPEVDDGSLVTVAFTLTGFRGTTSSHHTVHFNALFAIVLGKIDG</sequence>
<dbReference type="AlphaFoldDB" id="A0AAW0AYQ1"/>
<proteinExistence type="predicted"/>
<name>A0AAW0AYQ1_9AGAR</name>
<reference evidence="2 3" key="1">
    <citation type="submission" date="2024-01" db="EMBL/GenBank/DDBJ databases">
        <title>A draft genome for a cacao thread blight-causing isolate of Paramarasmius palmivorus.</title>
        <authorList>
            <person name="Baruah I.K."/>
            <person name="Bukari Y."/>
            <person name="Amoako-Attah I."/>
            <person name="Meinhardt L.W."/>
            <person name="Bailey B.A."/>
            <person name="Cohen S.P."/>
        </authorList>
    </citation>
    <scope>NUCLEOTIDE SEQUENCE [LARGE SCALE GENOMIC DNA]</scope>
    <source>
        <strain evidence="2 3">GH-12</strain>
    </source>
</reference>
<dbReference type="EMBL" id="JAYKXP010000222">
    <property type="protein sequence ID" value="KAK7018722.1"/>
    <property type="molecule type" value="Genomic_DNA"/>
</dbReference>
<gene>
    <name evidence="2" type="ORF">VNI00_018282</name>
</gene>
<organism evidence="2 3">
    <name type="scientific">Paramarasmius palmivorus</name>
    <dbReference type="NCBI Taxonomy" id="297713"/>
    <lineage>
        <taxon>Eukaryota</taxon>
        <taxon>Fungi</taxon>
        <taxon>Dikarya</taxon>
        <taxon>Basidiomycota</taxon>
        <taxon>Agaricomycotina</taxon>
        <taxon>Agaricomycetes</taxon>
        <taxon>Agaricomycetidae</taxon>
        <taxon>Agaricales</taxon>
        <taxon>Marasmiineae</taxon>
        <taxon>Marasmiaceae</taxon>
        <taxon>Paramarasmius</taxon>
    </lineage>
</organism>
<feature type="compositionally biased region" description="Polar residues" evidence="1">
    <location>
        <begin position="322"/>
        <end position="334"/>
    </location>
</feature>
<feature type="region of interest" description="Disordered" evidence="1">
    <location>
        <begin position="198"/>
        <end position="245"/>
    </location>
</feature>
<evidence type="ECO:0000313" key="2">
    <source>
        <dbReference type="EMBL" id="KAK7018722.1"/>
    </source>
</evidence>
<evidence type="ECO:0000256" key="1">
    <source>
        <dbReference type="SAM" id="MobiDB-lite"/>
    </source>
</evidence>
<keyword evidence="3" id="KW-1185">Reference proteome</keyword>
<protein>
    <submittedName>
        <fullName evidence="2">Uncharacterized protein</fullName>
    </submittedName>
</protein>
<feature type="region of interest" description="Disordered" evidence="1">
    <location>
        <begin position="313"/>
        <end position="366"/>
    </location>
</feature>
<accession>A0AAW0AYQ1</accession>
<feature type="region of interest" description="Disordered" evidence="1">
    <location>
        <begin position="140"/>
        <end position="166"/>
    </location>
</feature>